<name>A0A2P4XK43_9STRA</name>
<reference evidence="2 3" key="1">
    <citation type="journal article" date="2017" name="Genome Biol. Evol.">
        <title>Phytophthora megakarya and P. palmivora, closely related causal agents of cacao black pod rot, underwent increases in genome sizes and gene numbers by different mechanisms.</title>
        <authorList>
            <person name="Ali S.S."/>
            <person name="Shao J."/>
            <person name="Lary D.J."/>
            <person name="Kronmiller B."/>
            <person name="Shen D."/>
            <person name="Strem M.D."/>
            <person name="Amoako-Attah I."/>
            <person name="Akrofi A.Y."/>
            <person name="Begoude B.A."/>
            <person name="Ten Hoopen G.M."/>
            <person name="Coulibaly K."/>
            <person name="Kebe B.I."/>
            <person name="Melnick R.L."/>
            <person name="Guiltinan M.J."/>
            <person name="Tyler B.M."/>
            <person name="Meinhardt L.W."/>
            <person name="Bailey B.A."/>
        </authorList>
    </citation>
    <scope>NUCLEOTIDE SEQUENCE [LARGE SCALE GENOMIC DNA]</scope>
    <source>
        <strain evidence="3">sbr112.9</strain>
    </source>
</reference>
<evidence type="ECO:0000313" key="3">
    <source>
        <dbReference type="Proteomes" id="UP000237271"/>
    </source>
</evidence>
<evidence type="ECO:0000313" key="2">
    <source>
        <dbReference type="EMBL" id="POM65931.1"/>
    </source>
</evidence>
<dbReference type="PANTHER" id="PTHR11439:SF463">
    <property type="entry name" value="REVERSE TRANSCRIPTASE TY1_COPIA-TYPE DOMAIN-CONTAINING PROTEIN"/>
    <property type="match status" value="1"/>
</dbReference>
<dbReference type="Pfam" id="PF07727">
    <property type="entry name" value="RVT_2"/>
    <property type="match status" value="1"/>
</dbReference>
<proteinExistence type="predicted"/>
<dbReference type="PANTHER" id="PTHR11439">
    <property type="entry name" value="GAG-POL-RELATED RETROTRANSPOSON"/>
    <property type="match status" value="1"/>
</dbReference>
<feature type="domain" description="Reverse transcriptase Ty1/copia-type" evidence="1">
    <location>
        <begin position="7"/>
        <end position="102"/>
    </location>
</feature>
<evidence type="ECO:0000259" key="1">
    <source>
        <dbReference type="Pfam" id="PF07727"/>
    </source>
</evidence>
<sequence>MPTSSGGFSQEFLKDYFETYAPVARLNSIRTFLALVTQSGMRVRQGDVPTAYVKAGLKETIYVRQPKGFEEGSPTSVWRLKKALYGLKQAGYNDDSVLADMMTASKEKYGVKDLGDVNWFLGIHVQIDHEKGITTLDQVQYTEEVLRRFGMSECRPRKIPMDKGVILYKRSEDEEAAGEVPYRQAVGALLYLARVTRPDIAFAVNQVAAQASDPSKFHWMAVKNILRYLEGTKHFGIVYRRNPEAPRVSVFTDADWANDEEGRKSISGVMVFVSGCLVHWNTKRQRLVSKSSTIAEYIAADDAVEEARWTQMLVTRLLNAEPTSPIPTMIDNKSTIDRLTNGKNSEAQKTIDCKFFSIREAINARELELKYCPTNIMLADGLTKALPTTRFRELRKAIGLTSLSTTSHTGGEVLEQPL</sequence>
<dbReference type="OrthoDB" id="127986at2759"/>
<dbReference type="InterPro" id="IPR013103">
    <property type="entry name" value="RVT_2"/>
</dbReference>
<dbReference type="AlphaFoldDB" id="A0A2P4XK43"/>
<protein>
    <submittedName>
        <fullName evidence="2">Retrovirus-related Pol Polyprotein</fullName>
    </submittedName>
</protein>
<gene>
    <name evidence="2" type="ORF">PHPALM_18283</name>
</gene>
<keyword evidence="3" id="KW-1185">Reference proteome</keyword>
<dbReference type="EMBL" id="NCKW01009828">
    <property type="protein sequence ID" value="POM65931.1"/>
    <property type="molecule type" value="Genomic_DNA"/>
</dbReference>
<comment type="caution">
    <text evidence="2">The sequence shown here is derived from an EMBL/GenBank/DDBJ whole genome shotgun (WGS) entry which is preliminary data.</text>
</comment>
<accession>A0A2P4XK43</accession>
<organism evidence="2 3">
    <name type="scientific">Phytophthora palmivora</name>
    <dbReference type="NCBI Taxonomy" id="4796"/>
    <lineage>
        <taxon>Eukaryota</taxon>
        <taxon>Sar</taxon>
        <taxon>Stramenopiles</taxon>
        <taxon>Oomycota</taxon>
        <taxon>Peronosporomycetes</taxon>
        <taxon>Peronosporales</taxon>
        <taxon>Peronosporaceae</taxon>
        <taxon>Phytophthora</taxon>
    </lineage>
</organism>
<dbReference type="Proteomes" id="UP000237271">
    <property type="component" value="Unassembled WGS sequence"/>
</dbReference>
<dbReference type="CDD" id="cd09272">
    <property type="entry name" value="RNase_HI_RT_Ty1"/>
    <property type="match status" value="1"/>
</dbReference>